<reference evidence="1" key="1">
    <citation type="journal article" date="2020" name="New Phytol.">
        <title>Comparative genomics reveals dynamic genome evolution in host specialist ectomycorrhizal fungi.</title>
        <authorList>
            <person name="Lofgren L.A."/>
            <person name="Nguyen N.H."/>
            <person name="Vilgalys R."/>
            <person name="Ruytinx J."/>
            <person name="Liao H.L."/>
            <person name="Branco S."/>
            <person name="Kuo A."/>
            <person name="LaButti K."/>
            <person name="Lipzen A."/>
            <person name="Andreopoulos W."/>
            <person name="Pangilinan J."/>
            <person name="Riley R."/>
            <person name="Hundley H."/>
            <person name="Na H."/>
            <person name="Barry K."/>
            <person name="Grigoriev I.V."/>
            <person name="Stajich J.E."/>
            <person name="Kennedy P.G."/>
        </authorList>
    </citation>
    <scope>NUCLEOTIDE SEQUENCE</scope>
    <source>
        <strain evidence="1">DOB743</strain>
    </source>
</reference>
<proteinExistence type="predicted"/>
<sequence length="121" mass="13610">MPKYYHAGSVPGCSRLASFLPNDDVGVVVFANGGDKVTSAMNISNRIIDAVLNLRSKQSPLIKPNTPEKKTITPLHENVVRLELFAAWRHVYSRRASVWKHDRGAVHLVDPGRVWARQYTF</sequence>
<dbReference type="AlphaFoldDB" id="A0A9P6ZI95"/>
<gene>
    <name evidence="1" type="ORF">EV702DRAFT_793358</name>
</gene>
<dbReference type="EMBL" id="JABBWD010000096">
    <property type="protein sequence ID" value="KAG1766372.1"/>
    <property type="molecule type" value="Genomic_DNA"/>
</dbReference>
<evidence type="ECO:0008006" key="3">
    <source>
        <dbReference type="Google" id="ProtNLM"/>
    </source>
</evidence>
<evidence type="ECO:0000313" key="1">
    <source>
        <dbReference type="EMBL" id="KAG1766372.1"/>
    </source>
</evidence>
<comment type="caution">
    <text evidence="1">The sequence shown here is derived from an EMBL/GenBank/DDBJ whole genome shotgun (WGS) entry which is preliminary data.</text>
</comment>
<dbReference type="Proteomes" id="UP000714275">
    <property type="component" value="Unassembled WGS sequence"/>
</dbReference>
<dbReference type="OrthoDB" id="5946976at2759"/>
<evidence type="ECO:0000313" key="2">
    <source>
        <dbReference type="Proteomes" id="UP000714275"/>
    </source>
</evidence>
<name>A0A9P6ZI95_9AGAM</name>
<organism evidence="1 2">
    <name type="scientific">Suillus placidus</name>
    <dbReference type="NCBI Taxonomy" id="48579"/>
    <lineage>
        <taxon>Eukaryota</taxon>
        <taxon>Fungi</taxon>
        <taxon>Dikarya</taxon>
        <taxon>Basidiomycota</taxon>
        <taxon>Agaricomycotina</taxon>
        <taxon>Agaricomycetes</taxon>
        <taxon>Agaricomycetidae</taxon>
        <taxon>Boletales</taxon>
        <taxon>Suillineae</taxon>
        <taxon>Suillaceae</taxon>
        <taxon>Suillus</taxon>
    </lineage>
</organism>
<accession>A0A9P6ZI95</accession>
<protein>
    <recommendedName>
        <fullName evidence="3">Beta-lactamase-related domain-containing protein</fullName>
    </recommendedName>
</protein>
<keyword evidence="2" id="KW-1185">Reference proteome</keyword>